<sequence>MTIAQIQRCMQSLRAHNQTEVLTGAGCTKEVAAYPEPESVTDLFGRFVTFLFSNQKVRAIHARQCKFGM</sequence>
<protein>
    <submittedName>
        <fullName evidence="1">Uncharacterized protein</fullName>
    </submittedName>
</protein>
<proteinExistence type="predicted"/>
<name>A0A4Z1JXL2_9HELO</name>
<accession>A0A4Z1JXL2</accession>
<reference evidence="1 2" key="1">
    <citation type="submission" date="2017-12" db="EMBL/GenBank/DDBJ databases">
        <title>Comparative genomics of Botrytis spp.</title>
        <authorList>
            <person name="Valero-Jimenez C.A."/>
            <person name="Tapia P."/>
            <person name="Veloso J."/>
            <person name="Silva-Moreno E."/>
            <person name="Staats M."/>
            <person name="Valdes J.H."/>
            <person name="Van Kan J.A.L."/>
        </authorList>
    </citation>
    <scope>NUCLEOTIDE SEQUENCE [LARGE SCALE GENOMIC DNA]</scope>
    <source>
        <strain evidence="1 2">Be9601</strain>
    </source>
</reference>
<dbReference type="EMBL" id="PQXM01000060">
    <property type="protein sequence ID" value="TGO78609.1"/>
    <property type="molecule type" value="Genomic_DNA"/>
</dbReference>
<evidence type="ECO:0000313" key="2">
    <source>
        <dbReference type="Proteomes" id="UP000297229"/>
    </source>
</evidence>
<comment type="caution">
    <text evidence="1">The sequence shown here is derived from an EMBL/GenBank/DDBJ whole genome shotgun (WGS) entry which is preliminary data.</text>
</comment>
<dbReference type="Proteomes" id="UP000297229">
    <property type="component" value="Unassembled WGS sequence"/>
</dbReference>
<gene>
    <name evidence="1" type="ORF">BELL_0060g00030</name>
</gene>
<organism evidence="1 2">
    <name type="scientific">Botrytis elliptica</name>
    <dbReference type="NCBI Taxonomy" id="278938"/>
    <lineage>
        <taxon>Eukaryota</taxon>
        <taxon>Fungi</taxon>
        <taxon>Dikarya</taxon>
        <taxon>Ascomycota</taxon>
        <taxon>Pezizomycotina</taxon>
        <taxon>Leotiomycetes</taxon>
        <taxon>Helotiales</taxon>
        <taxon>Sclerotiniaceae</taxon>
        <taxon>Botrytis</taxon>
    </lineage>
</organism>
<evidence type="ECO:0000313" key="1">
    <source>
        <dbReference type="EMBL" id="TGO78609.1"/>
    </source>
</evidence>
<dbReference type="AlphaFoldDB" id="A0A4Z1JXL2"/>
<keyword evidence="2" id="KW-1185">Reference proteome</keyword>